<dbReference type="Proteomes" id="UP000267430">
    <property type="component" value="Unassembled WGS sequence"/>
</dbReference>
<evidence type="ECO:0000256" key="2">
    <source>
        <dbReference type="ARBA" id="ARBA00022840"/>
    </source>
</evidence>
<sequence length="476" mass="54075">MKGFIFDKEQILFHPDILNEIHVGILICDRNGKLLFINRFAANIFDTAPNDWIGHHMTSIIPDSVIYKALTTKTPQIGKHSKWKKKNFIVDASPIIVKNTVIGAISTLKDDQELQRLTDAYEDLKRYVNMLEIKLEYSTQLPYTFSDFIVAPDSPMCKIIFKILKAASTDIPILIRGESGVGKELIAIAIHESSLKAEGPFITVNCAAIPESLMESELFGYEEGAFTGAKKNGKKGKFELAKGGSIFLDEIGDMNYNLQAKLLRVLQQKEMVRVGGNDAIPLDVRIITATHQNLELMIKEGKFREDLYYRINGTSFEIPPLRARKMDIKAIVQQTLVELNNHYGKRLTLSDEAETLLINHPLQGNVRELKHALEHAVIMCEYEEIKTSDLPITFIDKVNDFGKQLSTVPIKYRVDPSDHHEESNTLNLNYHVGKIEKKLIIEALERSGYNRSKAIKILGISRQTFYDRLKQYEINL</sequence>
<evidence type="ECO:0000313" key="7">
    <source>
        <dbReference type="Proteomes" id="UP000267430"/>
    </source>
</evidence>
<dbReference type="InterPro" id="IPR025662">
    <property type="entry name" value="Sigma_54_int_dom_ATP-bd_1"/>
</dbReference>
<dbReference type="Pfam" id="PF00158">
    <property type="entry name" value="Sigma54_activat"/>
    <property type="match status" value="1"/>
</dbReference>
<dbReference type="FunFam" id="3.40.50.300:FF:000006">
    <property type="entry name" value="DNA-binding transcriptional regulator NtrC"/>
    <property type="match status" value="1"/>
</dbReference>
<dbReference type="Pfam" id="PF25601">
    <property type="entry name" value="AAA_lid_14"/>
    <property type="match status" value="1"/>
</dbReference>
<organism evidence="6 7">
    <name type="scientific">Peribacillus cavernae</name>
    <dbReference type="NCBI Taxonomy" id="1674310"/>
    <lineage>
        <taxon>Bacteria</taxon>
        <taxon>Bacillati</taxon>
        <taxon>Bacillota</taxon>
        <taxon>Bacilli</taxon>
        <taxon>Bacillales</taxon>
        <taxon>Bacillaceae</taxon>
        <taxon>Peribacillus</taxon>
    </lineage>
</organism>
<dbReference type="GO" id="GO:0043565">
    <property type="term" value="F:sequence-specific DNA binding"/>
    <property type="evidence" value="ECO:0007669"/>
    <property type="project" value="InterPro"/>
</dbReference>
<dbReference type="EMBL" id="RYZZ01000006">
    <property type="protein sequence ID" value="RUQ30957.1"/>
    <property type="molecule type" value="Genomic_DNA"/>
</dbReference>
<dbReference type="InterPro" id="IPR002078">
    <property type="entry name" value="Sigma_54_int"/>
</dbReference>
<evidence type="ECO:0000256" key="3">
    <source>
        <dbReference type="ARBA" id="ARBA00023015"/>
    </source>
</evidence>
<dbReference type="CDD" id="cd00009">
    <property type="entry name" value="AAA"/>
    <property type="match status" value="1"/>
</dbReference>
<dbReference type="AlphaFoldDB" id="A0A3S0VMF4"/>
<dbReference type="InterPro" id="IPR003593">
    <property type="entry name" value="AAA+_ATPase"/>
</dbReference>
<dbReference type="PROSITE" id="PS00675">
    <property type="entry name" value="SIGMA54_INTERACT_1"/>
    <property type="match status" value="1"/>
</dbReference>
<dbReference type="SMART" id="SM00091">
    <property type="entry name" value="PAS"/>
    <property type="match status" value="1"/>
</dbReference>
<keyword evidence="1" id="KW-0547">Nucleotide-binding</keyword>
<dbReference type="InterPro" id="IPR035965">
    <property type="entry name" value="PAS-like_dom_sf"/>
</dbReference>
<accession>A0A3S0VMF4</accession>
<dbReference type="InterPro" id="IPR009057">
    <property type="entry name" value="Homeodomain-like_sf"/>
</dbReference>
<dbReference type="RefSeq" id="WP_126863742.1">
    <property type="nucleotide sequence ID" value="NZ_JAUSTX010000005.1"/>
</dbReference>
<evidence type="ECO:0000256" key="4">
    <source>
        <dbReference type="ARBA" id="ARBA00023163"/>
    </source>
</evidence>
<evidence type="ECO:0000313" key="6">
    <source>
        <dbReference type="EMBL" id="RUQ30957.1"/>
    </source>
</evidence>
<dbReference type="CDD" id="cd00130">
    <property type="entry name" value="PAS"/>
    <property type="match status" value="1"/>
</dbReference>
<dbReference type="OrthoDB" id="9771372at2"/>
<comment type="caution">
    <text evidence="6">The sequence shown here is derived from an EMBL/GenBank/DDBJ whole genome shotgun (WGS) entry which is preliminary data.</text>
</comment>
<dbReference type="GO" id="GO:0006355">
    <property type="term" value="P:regulation of DNA-templated transcription"/>
    <property type="evidence" value="ECO:0007669"/>
    <property type="project" value="InterPro"/>
</dbReference>
<keyword evidence="4" id="KW-0804">Transcription</keyword>
<dbReference type="PANTHER" id="PTHR32071">
    <property type="entry name" value="TRANSCRIPTIONAL REGULATORY PROTEIN"/>
    <property type="match status" value="1"/>
</dbReference>
<evidence type="ECO:0000259" key="5">
    <source>
        <dbReference type="PROSITE" id="PS50045"/>
    </source>
</evidence>
<dbReference type="Gene3D" id="1.10.8.60">
    <property type="match status" value="1"/>
</dbReference>
<keyword evidence="2" id="KW-0067">ATP-binding</keyword>
<protein>
    <submittedName>
        <fullName evidence="6">Sigma-54-dependent Fis family transcriptional regulator</fullName>
    </submittedName>
</protein>
<dbReference type="InterPro" id="IPR002197">
    <property type="entry name" value="HTH_Fis"/>
</dbReference>
<evidence type="ECO:0000256" key="1">
    <source>
        <dbReference type="ARBA" id="ARBA00022741"/>
    </source>
</evidence>
<keyword evidence="7" id="KW-1185">Reference proteome</keyword>
<dbReference type="Gene3D" id="1.10.10.60">
    <property type="entry name" value="Homeodomain-like"/>
    <property type="match status" value="1"/>
</dbReference>
<dbReference type="Pfam" id="PF02954">
    <property type="entry name" value="HTH_8"/>
    <property type="match status" value="1"/>
</dbReference>
<dbReference type="PROSITE" id="PS50045">
    <property type="entry name" value="SIGMA54_INTERACT_4"/>
    <property type="match status" value="1"/>
</dbReference>
<dbReference type="InterPro" id="IPR058031">
    <property type="entry name" value="AAA_lid_NorR"/>
</dbReference>
<name>A0A3S0VMF4_9BACI</name>
<dbReference type="SUPFAM" id="SSF46689">
    <property type="entry name" value="Homeodomain-like"/>
    <property type="match status" value="1"/>
</dbReference>
<feature type="domain" description="Sigma-54 factor interaction" evidence="5">
    <location>
        <begin position="149"/>
        <end position="378"/>
    </location>
</feature>
<keyword evidence="3" id="KW-0805">Transcription regulation</keyword>
<dbReference type="Gene3D" id="3.40.50.300">
    <property type="entry name" value="P-loop containing nucleotide triphosphate hydrolases"/>
    <property type="match status" value="1"/>
</dbReference>
<gene>
    <name evidence="6" type="ORF">ELQ35_05030</name>
</gene>
<dbReference type="InterPro" id="IPR027417">
    <property type="entry name" value="P-loop_NTPase"/>
</dbReference>
<dbReference type="GO" id="GO:0005524">
    <property type="term" value="F:ATP binding"/>
    <property type="evidence" value="ECO:0007669"/>
    <property type="project" value="UniProtKB-KW"/>
</dbReference>
<dbReference type="InterPro" id="IPR000014">
    <property type="entry name" value="PAS"/>
</dbReference>
<dbReference type="Gene3D" id="3.30.450.20">
    <property type="entry name" value="PAS domain"/>
    <property type="match status" value="1"/>
</dbReference>
<dbReference type="PRINTS" id="PR01590">
    <property type="entry name" value="HTHFIS"/>
</dbReference>
<dbReference type="SUPFAM" id="SSF55785">
    <property type="entry name" value="PYP-like sensor domain (PAS domain)"/>
    <property type="match status" value="1"/>
</dbReference>
<reference evidence="6 7" key="1">
    <citation type="submission" date="2018-12" db="EMBL/GenBank/DDBJ databases">
        <title>Bacillus chawlae sp. nov., Bacillus glennii sp. nov., and Bacillus saganii sp. nov. Isolated from the Vehicle Assembly Building at Kennedy Space Center where the Viking Spacecraft were Assembled.</title>
        <authorList>
            <person name="Seuylemezian A."/>
            <person name="Vaishampayan P."/>
        </authorList>
    </citation>
    <scope>NUCLEOTIDE SEQUENCE [LARGE SCALE GENOMIC DNA]</scope>
    <source>
        <strain evidence="6 7">L5</strain>
    </source>
</reference>
<proteinExistence type="predicted"/>
<dbReference type="SMART" id="SM00382">
    <property type="entry name" value="AAA"/>
    <property type="match status" value="1"/>
</dbReference>
<dbReference type="SUPFAM" id="SSF52540">
    <property type="entry name" value="P-loop containing nucleoside triphosphate hydrolases"/>
    <property type="match status" value="1"/>
</dbReference>